<dbReference type="InterPro" id="IPR006251">
    <property type="entry name" value="Homoacnase/IPMdehydase_lsu"/>
</dbReference>
<dbReference type="NCBIfam" id="NF001614">
    <property type="entry name" value="PRK00402.1"/>
    <property type="match status" value="1"/>
</dbReference>
<dbReference type="InterPro" id="IPR001030">
    <property type="entry name" value="Acoase/IPM_deHydtase_lsu_aba"/>
</dbReference>
<name>A0A398D4R2_9BACT</name>
<accession>A0A398D4R2</accession>
<proteinExistence type="predicted"/>
<reference evidence="7 8" key="1">
    <citation type="submission" date="2018-09" db="EMBL/GenBank/DDBJ databases">
        <title>Discovery and Ecogenomic Context for Candidatus Cryosericales, a Global Caldiserica Order Active in Thawing Permafrost.</title>
        <authorList>
            <person name="Martinez M.A."/>
            <person name="Woodcroft B.J."/>
            <person name="Ignacio Espinoza J.C."/>
            <person name="Zayed A."/>
            <person name="Singleton C.M."/>
            <person name="Boyd J."/>
            <person name="Li Y.-F."/>
            <person name="Purvine S."/>
            <person name="Maughan H."/>
            <person name="Hodgkins S.B."/>
            <person name="Anderson D."/>
            <person name="Sederholm M."/>
            <person name="Temperton B."/>
            <person name="Saleska S.R."/>
            <person name="Tyson G.W."/>
            <person name="Rich V.I."/>
        </authorList>
    </citation>
    <scope>NUCLEOTIDE SEQUENCE [LARGE SCALE GENOMIC DNA]</scope>
    <source>
        <strain evidence="7 8">SMC7</strain>
    </source>
</reference>
<dbReference type="EMBL" id="QXIS01000012">
    <property type="protein sequence ID" value="RIE06461.1"/>
    <property type="molecule type" value="Genomic_DNA"/>
</dbReference>
<dbReference type="GO" id="GO:0046872">
    <property type="term" value="F:metal ion binding"/>
    <property type="evidence" value="ECO:0007669"/>
    <property type="project" value="UniProtKB-KW"/>
</dbReference>
<feature type="domain" description="Aconitase/3-isopropylmalate dehydratase large subunit alpha/beta/alpha" evidence="6">
    <location>
        <begin position="60"/>
        <end position="280"/>
    </location>
</feature>
<feature type="domain" description="Aconitase/3-isopropylmalate dehydratase large subunit alpha/beta/alpha" evidence="6">
    <location>
        <begin position="286"/>
        <end position="414"/>
    </location>
</feature>
<protein>
    <submittedName>
        <fullName evidence="7">Homoaconitate hydratase family protein</fullName>
    </submittedName>
</protein>
<dbReference type="GO" id="GO:0051539">
    <property type="term" value="F:4 iron, 4 sulfur cluster binding"/>
    <property type="evidence" value="ECO:0007669"/>
    <property type="project" value="UniProtKB-KW"/>
</dbReference>
<evidence type="ECO:0000313" key="7">
    <source>
        <dbReference type="EMBL" id="RIE06461.1"/>
    </source>
</evidence>
<dbReference type="GO" id="GO:0003861">
    <property type="term" value="F:3-isopropylmalate dehydratase activity"/>
    <property type="evidence" value="ECO:0007669"/>
    <property type="project" value="InterPro"/>
</dbReference>
<keyword evidence="8" id="KW-1185">Reference proteome</keyword>
<dbReference type="AlphaFoldDB" id="A0A398D4R2"/>
<evidence type="ECO:0000256" key="2">
    <source>
        <dbReference type="ARBA" id="ARBA00022723"/>
    </source>
</evidence>
<dbReference type="Pfam" id="PF00330">
    <property type="entry name" value="Aconitase"/>
    <property type="match status" value="2"/>
</dbReference>
<dbReference type="NCBIfam" id="TIGR01343">
    <property type="entry name" value="hacA_fam"/>
    <property type="match status" value="1"/>
</dbReference>
<dbReference type="InterPro" id="IPR036008">
    <property type="entry name" value="Aconitase_4Fe-4S_dom"/>
</dbReference>
<evidence type="ECO:0000256" key="3">
    <source>
        <dbReference type="ARBA" id="ARBA00023004"/>
    </source>
</evidence>
<comment type="caution">
    <text evidence="7">The sequence shown here is derived from an EMBL/GenBank/DDBJ whole genome shotgun (WGS) entry which is preliminary data.</text>
</comment>
<keyword evidence="5" id="KW-0456">Lyase</keyword>
<dbReference type="PRINTS" id="PR00415">
    <property type="entry name" value="ACONITASE"/>
</dbReference>
<evidence type="ECO:0000259" key="6">
    <source>
        <dbReference type="Pfam" id="PF00330"/>
    </source>
</evidence>
<organism evidence="7 8">
    <name type="scientific">Candidatus Cryosericum terrychapinii</name>
    <dbReference type="NCBI Taxonomy" id="2290919"/>
    <lineage>
        <taxon>Bacteria</taxon>
        <taxon>Pseudomonadati</taxon>
        <taxon>Caldisericota/Cryosericota group</taxon>
        <taxon>Candidatus Cryosericota</taxon>
        <taxon>Candidatus Cryosericia</taxon>
        <taxon>Candidatus Cryosericales</taxon>
        <taxon>Candidatus Cryosericaceae</taxon>
        <taxon>Candidatus Cryosericum</taxon>
    </lineage>
</organism>
<evidence type="ECO:0000256" key="1">
    <source>
        <dbReference type="ARBA" id="ARBA00022485"/>
    </source>
</evidence>
<dbReference type="GO" id="GO:0009098">
    <property type="term" value="P:L-leucine biosynthetic process"/>
    <property type="evidence" value="ECO:0007669"/>
    <property type="project" value="InterPro"/>
</dbReference>
<dbReference type="PANTHER" id="PTHR43822:SF2">
    <property type="entry name" value="HOMOACONITASE, MITOCHONDRIAL"/>
    <property type="match status" value="1"/>
</dbReference>
<keyword evidence="2" id="KW-0479">Metal-binding</keyword>
<keyword evidence="1" id="KW-0004">4Fe-4S</keyword>
<dbReference type="Proteomes" id="UP000266328">
    <property type="component" value="Unassembled WGS sequence"/>
</dbReference>
<keyword evidence="3" id="KW-0408">Iron</keyword>
<dbReference type="SUPFAM" id="SSF53732">
    <property type="entry name" value="Aconitase iron-sulfur domain"/>
    <property type="match status" value="1"/>
</dbReference>
<keyword evidence="4" id="KW-0411">Iron-sulfur</keyword>
<dbReference type="Gene3D" id="3.30.499.10">
    <property type="entry name" value="Aconitase, domain 3"/>
    <property type="match status" value="2"/>
</dbReference>
<dbReference type="RefSeq" id="WP_119088769.1">
    <property type="nucleotide sequence ID" value="NZ_QXIS01000012.1"/>
</dbReference>
<dbReference type="InterPro" id="IPR050067">
    <property type="entry name" value="IPM_dehydratase_rel_enz"/>
</dbReference>
<dbReference type="PANTHER" id="PTHR43822">
    <property type="entry name" value="HOMOACONITASE, MITOCHONDRIAL-RELATED"/>
    <property type="match status" value="1"/>
</dbReference>
<evidence type="ECO:0000256" key="5">
    <source>
        <dbReference type="ARBA" id="ARBA00023239"/>
    </source>
</evidence>
<evidence type="ECO:0000256" key="4">
    <source>
        <dbReference type="ARBA" id="ARBA00023014"/>
    </source>
</evidence>
<dbReference type="OrthoDB" id="9764318at2"/>
<dbReference type="InterPro" id="IPR011826">
    <property type="entry name" value="HAcnase/IPMdehydase_lsu_prok"/>
</dbReference>
<sequence>MGMTMAEKILARHSGRKVVSAGDYVTAEVDQVCIYDSIVELNEDMEHAGLEGGLTRIWDKDRIVVLIDHSCPAMDKNVNSAIKHVKEREIVKRLGLPHFFDVKAGICHQVMLDKGFVAPGELVLVADSHTTIYGGINCGGTGVGEQELAWVLAKGSLWFMVPPAVKMNVSGRLGVGVMGKDVFLKVSGDYGVEVGSYKSMEWGGDAISAMSLDGRICIANQSVELGAKFSLFECDQKVLDFVTPRARRPFTPVAPDADAEYESVIEIDGGKIVPLVAQPHGFEVVKPADQYENVLINEAIVGGCANGRLEDIAMAAKILKGRKVHHDVRCIIGPASWEIYMAAMNAGYLQTLIEAECLVVHPHCGPCTGVMGTLAPGEVCITSTSRNFKGRMGSPEAFIYLASPATVAASAVTGHITDPRCFL</sequence>
<evidence type="ECO:0000313" key="8">
    <source>
        <dbReference type="Proteomes" id="UP000266328"/>
    </source>
</evidence>
<gene>
    <name evidence="7" type="ORF">SMC7_02310</name>
</gene>
<dbReference type="NCBIfam" id="TIGR02086">
    <property type="entry name" value="IPMI_arch"/>
    <property type="match status" value="1"/>
</dbReference>
<dbReference type="InterPro" id="IPR015931">
    <property type="entry name" value="Acnase/IPM_dHydase_lsu_aba_1/3"/>
</dbReference>